<dbReference type="AlphaFoldDB" id="A0A316A817"/>
<feature type="transmembrane region" description="Helical" evidence="1">
    <location>
        <begin position="77"/>
        <end position="98"/>
    </location>
</feature>
<accession>A0A316A817</accession>
<keyword evidence="1" id="KW-1133">Transmembrane helix</keyword>
<keyword evidence="1" id="KW-0812">Transmembrane</keyword>
<feature type="transmembrane region" description="Helical" evidence="1">
    <location>
        <begin position="45"/>
        <end position="65"/>
    </location>
</feature>
<evidence type="ECO:0000256" key="1">
    <source>
        <dbReference type="SAM" id="Phobius"/>
    </source>
</evidence>
<dbReference type="Proteomes" id="UP000245469">
    <property type="component" value="Unassembled WGS sequence"/>
</dbReference>
<evidence type="ECO:0000313" key="3">
    <source>
        <dbReference type="Proteomes" id="UP000245469"/>
    </source>
</evidence>
<keyword evidence="3" id="KW-1185">Reference proteome</keyword>
<comment type="caution">
    <text evidence="2">The sequence shown here is derived from an EMBL/GenBank/DDBJ whole genome shotgun (WGS) entry which is preliminary data.</text>
</comment>
<organism evidence="2 3">
    <name type="scientific">Quadrisphaera granulorum</name>
    <dbReference type="NCBI Taxonomy" id="317664"/>
    <lineage>
        <taxon>Bacteria</taxon>
        <taxon>Bacillati</taxon>
        <taxon>Actinomycetota</taxon>
        <taxon>Actinomycetes</taxon>
        <taxon>Kineosporiales</taxon>
        <taxon>Kineosporiaceae</taxon>
        <taxon>Quadrisphaera</taxon>
    </lineage>
</organism>
<sequence>MTDPSHPEPVDDPAGEARAAVTLGLYTSAARCLVQYVLAPALGTLGVLLGPLGLVLQVLGAVVAVSGARRLHRLRHAAWPAYVVVAALVVGVTVWSLLDAVGALR</sequence>
<evidence type="ECO:0000313" key="2">
    <source>
        <dbReference type="EMBL" id="PWJ53763.1"/>
    </source>
</evidence>
<reference evidence="2 3" key="1">
    <citation type="submission" date="2018-03" db="EMBL/GenBank/DDBJ databases">
        <title>Genomic Encyclopedia of Archaeal and Bacterial Type Strains, Phase II (KMG-II): from individual species to whole genera.</title>
        <authorList>
            <person name="Goeker M."/>
        </authorList>
    </citation>
    <scope>NUCLEOTIDE SEQUENCE [LARGE SCALE GENOMIC DNA]</scope>
    <source>
        <strain evidence="2 3">DSM 44889</strain>
    </source>
</reference>
<keyword evidence="1" id="KW-0472">Membrane</keyword>
<dbReference type="EMBL" id="QGDQ01000010">
    <property type="protein sequence ID" value="PWJ53763.1"/>
    <property type="molecule type" value="Genomic_DNA"/>
</dbReference>
<protein>
    <submittedName>
        <fullName evidence="2">Uncharacterized protein</fullName>
    </submittedName>
</protein>
<proteinExistence type="predicted"/>
<gene>
    <name evidence="2" type="ORF">BXY45_1106</name>
</gene>
<name>A0A316A817_9ACTN</name>